<name>A0A0E9SBW7_ANGAN</name>
<accession>A0A0E9SBW7</accession>
<reference evidence="2" key="1">
    <citation type="submission" date="2014-11" db="EMBL/GenBank/DDBJ databases">
        <authorList>
            <person name="Amaro Gonzalez C."/>
        </authorList>
    </citation>
    <scope>NUCLEOTIDE SEQUENCE</scope>
</reference>
<organism evidence="2">
    <name type="scientific">Anguilla anguilla</name>
    <name type="common">European freshwater eel</name>
    <name type="synonym">Muraena anguilla</name>
    <dbReference type="NCBI Taxonomy" id="7936"/>
    <lineage>
        <taxon>Eukaryota</taxon>
        <taxon>Metazoa</taxon>
        <taxon>Chordata</taxon>
        <taxon>Craniata</taxon>
        <taxon>Vertebrata</taxon>
        <taxon>Euteleostomi</taxon>
        <taxon>Actinopterygii</taxon>
        <taxon>Neopterygii</taxon>
        <taxon>Teleostei</taxon>
        <taxon>Anguilliformes</taxon>
        <taxon>Anguillidae</taxon>
        <taxon>Anguilla</taxon>
    </lineage>
</organism>
<sequence>MDPFKASNRMVNSPVNTQTSAGFQATVQSEAMDPFYSLQSDD</sequence>
<feature type="region of interest" description="Disordered" evidence="1">
    <location>
        <begin position="1"/>
        <end position="28"/>
    </location>
</feature>
<evidence type="ECO:0000256" key="1">
    <source>
        <dbReference type="SAM" id="MobiDB-lite"/>
    </source>
</evidence>
<dbReference type="AlphaFoldDB" id="A0A0E9SBW7"/>
<reference evidence="2" key="2">
    <citation type="journal article" date="2015" name="Fish Shellfish Immunol.">
        <title>Early steps in the European eel (Anguilla anguilla)-Vibrio vulnificus interaction in the gills: Role of the RtxA13 toxin.</title>
        <authorList>
            <person name="Callol A."/>
            <person name="Pajuelo D."/>
            <person name="Ebbesson L."/>
            <person name="Teles M."/>
            <person name="MacKenzie S."/>
            <person name="Amaro C."/>
        </authorList>
    </citation>
    <scope>NUCLEOTIDE SEQUENCE</scope>
</reference>
<proteinExistence type="predicted"/>
<protein>
    <submittedName>
        <fullName evidence="2">Uncharacterized protein</fullName>
    </submittedName>
</protein>
<evidence type="ECO:0000313" key="2">
    <source>
        <dbReference type="EMBL" id="JAH38200.1"/>
    </source>
</evidence>
<dbReference type="EMBL" id="GBXM01070377">
    <property type="protein sequence ID" value="JAH38200.1"/>
    <property type="molecule type" value="Transcribed_RNA"/>
</dbReference>
<feature type="compositionally biased region" description="Polar residues" evidence="1">
    <location>
        <begin position="9"/>
        <end position="28"/>
    </location>
</feature>